<evidence type="ECO:0000313" key="3">
    <source>
        <dbReference type="EMBL" id="QCQ21713.1"/>
    </source>
</evidence>
<reference evidence="3 4" key="2">
    <citation type="submission" date="2019-05" db="EMBL/GenBank/DDBJ databases">
        <authorList>
            <person name="Suflita J.M."/>
            <person name="Marks C.R."/>
        </authorList>
    </citation>
    <scope>NUCLEOTIDE SEQUENCE [LARGE SCALE GENOMIC DNA]</scope>
    <source>
        <strain evidence="3 4">ALDC</strain>
    </source>
</reference>
<gene>
    <name evidence="3" type="ORF">FDQ92_05685</name>
</gene>
<dbReference type="KEGG" id="dax:FDQ92_05685"/>
<dbReference type="RefSeq" id="WP_137423682.1">
    <property type="nucleotide sequence ID" value="NZ_CP040098.1"/>
</dbReference>
<accession>A0A4P8L250</accession>
<dbReference type="Gene3D" id="1.10.287.110">
    <property type="entry name" value="DnaJ domain"/>
    <property type="match status" value="1"/>
</dbReference>
<reference evidence="3 4" key="1">
    <citation type="submission" date="2019-05" db="EMBL/GenBank/DDBJ databases">
        <title>The Complete Genome Sequence of the n-alkane-degrading Desulfoglaeba alkanexedens ALDC reveals multiple alkylsuccinate synthase gene clusters.</title>
        <authorList>
            <person name="Callaghan A.V."/>
            <person name="Davidova I.A."/>
            <person name="Duncan K.E."/>
            <person name="Morris B."/>
            <person name="McInerney M.J."/>
        </authorList>
    </citation>
    <scope>NUCLEOTIDE SEQUENCE [LARGE SCALE GENOMIC DNA]</scope>
    <source>
        <strain evidence="3 4">ALDC</strain>
    </source>
</reference>
<dbReference type="InterPro" id="IPR001623">
    <property type="entry name" value="DnaJ_domain"/>
</dbReference>
<feature type="domain" description="J" evidence="2">
    <location>
        <begin position="3"/>
        <end position="62"/>
    </location>
</feature>
<dbReference type="PROSITE" id="PS50076">
    <property type="entry name" value="DNAJ_2"/>
    <property type="match status" value="1"/>
</dbReference>
<dbReference type="Proteomes" id="UP000298602">
    <property type="component" value="Chromosome"/>
</dbReference>
<feature type="region of interest" description="Disordered" evidence="1">
    <location>
        <begin position="97"/>
        <end position="118"/>
    </location>
</feature>
<evidence type="ECO:0000259" key="2">
    <source>
        <dbReference type="PROSITE" id="PS50076"/>
    </source>
</evidence>
<organism evidence="3 4">
    <name type="scientific">Desulfoglaeba alkanexedens ALDC</name>
    <dbReference type="NCBI Taxonomy" id="980445"/>
    <lineage>
        <taxon>Bacteria</taxon>
        <taxon>Pseudomonadati</taxon>
        <taxon>Thermodesulfobacteriota</taxon>
        <taxon>Syntrophobacteria</taxon>
        <taxon>Syntrophobacterales</taxon>
        <taxon>Syntrophobacteraceae</taxon>
        <taxon>Desulfoglaeba</taxon>
    </lineage>
</organism>
<dbReference type="Pfam" id="PF00226">
    <property type="entry name" value="DnaJ"/>
    <property type="match status" value="1"/>
</dbReference>
<keyword evidence="4" id="KW-1185">Reference proteome</keyword>
<name>A0A4P8L250_9BACT</name>
<evidence type="ECO:0000256" key="1">
    <source>
        <dbReference type="SAM" id="MobiDB-lite"/>
    </source>
</evidence>
<dbReference type="SUPFAM" id="SSF46565">
    <property type="entry name" value="Chaperone J-domain"/>
    <property type="match status" value="1"/>
</dbReference>
<dbReference type="PRINTS" id="PR00625">
    <property type="entry name" value="JDOMAIN"/>
</dbReference>
<dbReference type="SMART" id="SM00271">
    <property type="entry name" value="DnaJ"/>
    <property type="match status" value="1"/>
</dbReference>
<protein>
    <submittedName>
        <fullName evidence="3">J domain-containing protein</fullName>
    </submittedName>
</protein>
<dbReference type="AlphaFoldDB" id="A0A4P8L250"/>
<dbReference type="EMBL" id="CP040098">
    <property type="protein sequence ID" value="QCQ21713.1"/>
    <property type="molecule type" value="Genomic_DNA"/>
</dbReference>
<dbReference type="OrthoDB" id="5421571at2"/>
<proteinExistence type="predicted"/>
<dbReference type="CDD" id="cd06257">
    <property type="entry name" value="DnaJ"/>
    <property type="match status" value="1"/>
</dbReference>
<dbReference type="InterPro" id="IPR036869">
    <property type="entry name" value="J_dom_sf"/>
</dbReference>
<evidence type="ECO:0000313" key="4">
    <source>
        <dbReference type="Proteomes" id="UP000298602"/>
    </source>
</evidence>
<sequence>MLIDYLRLGVRPDATDAQIRKAYLALIRTHTPEKDPARFKEIATAYERIKDETVRLETALFGPTRITDTREALEALARAATPGRRRVGLGTLWQAAGQVSRRHASSPLPSSPDTEKKR</sequence>